<dbReference type="Gene3D" id="3.40.1690.10">
    <property type="entry name" value="secretion proteins EscU"/>
    <property type="match status" value="1"/>
</dbReference>
<dbReference type="GO" id="GO:0009306">
    <property type="term" value="P:protein secretion"/>
    <property type="evidence" value="ECO:0007669"/>
    <property type="project" value="InterPro"/>
</dbReference>
<dbReference type="SUPFAM" id="SSF160544">
    <property type="entry name" value="EscU C-terminal domain-like"/>
    <property type="match status" value="1"/>
</dbReference>
<dbReference type="PANTHER" id="PTHR30531">
    <property type="entry name" value="FLAGELLAR BIOSYNTHETIC PROTEIN FLHB"/>
    <property type="match status" value="1"/>
</dbReference>
<dbReference type="RefSeq" id="WP_259313391.1">
    <property type="nucleotide sequence ID" value="NZ_CP087164.1"/>
</dbReference>
<dbReference type="EMBL" id="CP087164">
    <property type="protein sequence ID" value="UGS33697.1"/>
    <property type="molecule type" value="Genomic_DNA"/>
</dbReference>
<dbReference type="GO" id="GO:0005886">
    <property type="term" value="C:plasma membrane"/>
    <property type="evidence" value="ECO:0007669"/>
    <property type="project" value="TreeGrafter"/>
</dbReference>
<sequence>MPDRREERPPPDRAAALRYDPAVPGAPKMVAAGRGEMARRIVEAARAAGVPVRDDALLADALAGMQLDAEVPEELWAAVAEALVWTHRMDLGALRDASR</sequence>
<dbReference type="InterPro" id="IPR029025">
    <property type="entry name" value="T3SS_substrate_exporter_C"/>
</dbReference>
<dbReference type="InterPro" id="IPR006135">
    <property type="entry name" value="T3SS_substrate_exporter"/>
</dbReference>
<organism evidence="1 2">
    <name type="scientific">Capillimicrobium parvum</name>
    <dbReference type="NCBI Taxonomy" id="2884022"/>
    <lineage>
        <taxon>Bacteria</taxon>
        <taxon>Bacillati</taxon>
        <taxon>Actinomycetota</taxon>
        <taxon>Thermoleophilia</taxon>
        <taxon>Solirubrobacterales</taxon>
        <taxon>Capillimicrobiaceae</taxon>
        <taxon>Capillimicrobium</taxon>
    </lineage>
</organism>
<accession>A0A9E6XTW9</accession>
<evidence type="ECO:0000313" key="2">
    <source>
        <dbReference type="Proteomes" id="UP001162834"/>
    </source>
</evidence>
<evidence type="ECO:0008006" key="3">
    <source>
        <dbReference type="Google" id="ProtNLM"/>
    </source>
</evidence>
<gene>
    <name evidence="1" type="ORF">DSM104329_00062</name>
</gene>
<proteinExistence type="predicted"/>
<evidence type="ECO:0000313" key="1">
    <source>
        <dbReference type="EMBL" id="UGS33697.1"/>
    </source>
</evidence>
<name>A0A9E6XTW9_9ACTN</name>
<reference evidence="1" key="1">
    <citation type="journal article" date="2022" name="Int. J. Syst. Evol. Microbiol.">
        <title>Pseudomonas aegrilactucae sp. nov. and Pseudomonas morbosilactucae sp. nov., pathogens causing bacterial rot of lettuce in Japan.</title>
        <authorList>
            <person name="Sawada H."/>
            <person name="Fujikawa T."/>
            <person name="Satou M."/>
        </authorList>
    </citation>
    <scope>NUCLEOTIDE SEQUENCE</scope>
    <source>
        <strain evidence="1">0166_1</strain>
    </source>
</reference>
<dbReference type="Pfam" id="PF01312">
    <property type="entry name" value="Bac_export_2"/>
    <property type="match status" value="1"/>
</dbReference>
<dbReference type="KEGG" id="sbae:DSM104329_00062"/>
<dbReference type="AlphaFoldDB" id="A0A9E6XTW9"/>
<protein>
    <recommendedName>
        <fullName evidence="3">Flagellar biosynthesis protein</fullName>
    </recommendedName>
</protein>
<keyword evidence="2" id="KW-1185">Reference proteome</keyword>
<dbReference type="PANTHER" id="PTHR30531:SF12">
    <property type="entry name" value="FLAGELLAR BIOSYNTHETIC PROTEIN FLHB"/>
    <property type="match status" value="1"/>
</dbReference>
<dbReference type="Proteomes" id="UP001162834">
    <property type="component" value="Chromosome"/>
</dbReference>